<sequence length="266" mass="28962">MVFFARLATVWVGRLIAPVDGWPTESFFMQVQCFSNDDGRPSKNGRPPGTQVGGTGAEETDDIECWYPITQHVLNDRSTDGEDGNGQLGSKSLDKQLRTVDPSMAGTFCAQGTVAGCHGRLPCLPRCFQRGMEVNLDVRNTYRAAFANAGMIRWIFWLLYLESRGDLGTLAAFYFSPHASRPRNPSLCPASPSPSLPTFSVVSAPWPLLHPLPISCPALLKTFLVPIASPPSKAASPHQHIVTAHTVATTKPIRTLTETNQNRPCG</sequence>
<gene>
    <name evidence="3" type="ORF">B0T21DRAFT_429950</name>
</gene>
<dbReference type="EMBL" id="JAUKTV010000002">
    <property type="protein sequence ID" value="KAK0744952.1"/>
    <property type="molecule type" value="Genomic_DNA"/>
</dbReference>
<dbReference type="Proteomes" id="UP001172159">
    <property type="component" value="Unassembled WGS sequence"/>
</dbReference>
<protein>
    <submittedName>
        <fullName evidence="3">Uncharacterized protein</fullName>
    </submittedName>
</protein>
<keyword evidence="2" id="KW-0732">Signal</keyword>
<keyword evidence="4" id="KW-1185">Reference proteome</keyword>
<evidence type="ECO:0000256" key="2">
    <source>
        <dbReference type="SAM" id="SignalP"/>
    </source>
</evidence>
<name>A0AA40ET60_9PEZI</name>
<organism evidence="3 4">
    <name type="scientific">Apiosordaria backusii</name>
    <dbReference type="NCBI Taxonomy" id="314023"/>
    <lineage>
        <taxon>Eukaryota</taxon>
        <taxon>Fungi</taxon>
        <taxon>Dikarya</taxon>
        <taxon>Ascomycota</taxon>
        <taxon>Pezizomycotina</taxon>
        <taxon>Sordariomycetes</taxon>
        <taxon>Sordariomycetidae</taxon>
        <taxon>Sordariales</taxon>
        <taxon>Lasiosphaeriaceae</taxon>
        <taxon>Apiosordaria</taxon>
    </lineage>
</organism>
<evidence type="ECO:0000313" key="4">
    <source>
        <dbReference type="Proteomes" id="UP001172159"/>
    </source>
</evidence>
<accession>A0AA40ET60</accession>
<feature type="signal peptide" evidence="2">
    <location>
        <begin position="1"/>
        <end position="21"/>
    </location>
</feature>
<reference evidence="3" key="1">
    <citation type="submission" date="2023-06" db="EMBL/GenBank/DDBJ databases">
        <title>Genome-scale phylogeny and comparative genomics of the fungal order Sordariales.</title>
        <authorList>
            <consortium name="Lawrence Berkeley National Laboratory"/>
            <person name="Hensen N."/>
            <person name="Bonometti L."/>
            <person name="Westerberg I."/>
            <person name="Brannstrom I.O."/>
            <person name="Guillou S."/>
            <person name="Cros-Aarteil S."/>
            <person name="Calhoun S."/>
            <person name="Haridas S."/>
            <person name="Kuo A."/>
            <person name="Mondo S."/>
            <person name="Pangilinan J."/>
            <person name="Riley R."/>
            <person name="Labutti K."/>
            <person name="Andreopoulos B."/>
            <person name="Lipzen A."/>
            <person name="Chen C."/>
            <person name="Yanf M."/>
            <person name="Daum C."/>
            <person name="Ng V."/>
            <person name="Clum A."/>
            <person name="Steindorff A."/>
            <person name="Ohm R."/>
            <person name="Martin F."/>
            <person name="Silar P."/>
            <person name="Natvig D."/>
            <person name="Lalanne C."/>
            <person name="Gautier V."/>
            <person name="Ament-Velasquez S.L."/>
            <person name="Kruys A."/>
            <person name="Hutchinson M.I."/>
            <person name="Powell A.J."/>
            <person name="Barry K."/>
            <person name="Miller A.N."/>
            <person name="Grigoriev I.V."/>
            <person name="Debuchy R."/>
            <person name="Gladieux P."/>
            <person name="Thoren M.H."/>
            <person name="Johannesson H."/>
        </authorList>
    </citation>
    <scope>NUCLEOTIDE SEQUENCE</scope>
    <source>
        <strain evidence="3">CBS 540.89</strain>
    </source>
</reference>
<proteinExistence type="predicted"/>
<comment type="caution">
    <text evidence="3">The sequence shown here is derived from an EMBL/GenBank/DDBJ whole genome shotgun (WGS) entry which is preliminary data.</text>
</comment>
<dbReference type="AlphaFoldDB" id="A0AA40ET60"/>
<feature type="region of interest" description="Disordered" evidence="1">
    <location>
        <begin position="38"/>
        <end position="58"/>
    </location>
</feature>
<evidence type="ECO:0000313" key="3">
    <source>
        <dbReference type="EMBL" id="KAK0744952.1"/>
    </source>
</evidence>
<evidence type="ECO:0000256" key="1">
    <source>
        <dbReference type="SAM" id="MobiDB-lite"/>
    </source>
</evidence>
<feature type="chain" id="PRO_5041301001" evidence="2">
    <location>
        <begin position="22"/>
        <end position="266"/>
    </location>
</feature>